<evidence type="ECO:0000313" key="1">
    <source>
        <dbReference type="EMBL" id="GMF25807.1"/>
    </source>
</evidence>
<reference evidence="1" key="1">
    <citation type="submission" date="2023-04" db="EMBL/GenBank/DDBJ databases">
        <title>Phytophthora lilii NBRC 32176.</title>
        <authorList>
            <person name="Ichikawa N."/>
            <person name="Sato H."/>
            <person name="Tonouchi N."/>
        </authorList>
    </citation>
    <scope>NUCLEOTIDE SEQUENCE</scope>
    <source>
        <strain evidence="1">NBRC 32176</strain>
    </source>
</reference>
<evidence type="ECO:0000313" key="2">
    <source>
        <dbReference type="Proteomes" id="UP001165083"/>
    </source>
</evidence>
<proteinExistence type="predicted"/>
<sequence length="72" mass="7984">MSESDARHREYDLSLLYKSTSQLILHPDTASYSAKIPPGANDQQVTNDSKLVKLPTTYIVASMQVAIRCSMP</sequence>
<dbReference type="EMBL" id="BSXW01000573">
    <property type="protein sequence ID" value="GMF25807.1"/>
    <property type="molecule type" value="Genomic_DNA"/>
</dbReference>
<dbReference type="AlphaFoldDB" id="A0A9W6X1I9"/>
<protein>
    <submittedName>
        <fullName evidence="1">Unnamed protein product</fullName>
    </submittedName>
</protein>
<organism evidence="1 2">
    <name type="scientific">Phytophthora lilii</name>
    <dbReference type="NCBI Taxonomy" id="2077276"/>
    <lineage>
        <taxon>Eukaryota</taxon>
        <taxon>Sar</taxon>
        <taxon>Stramenopiles</taxon>
        <taxon>Oomycota</taxon>
        <taxon>Peronosporomycetes</taxon>
        <taxon>Peronosporales</taxon>
        <taxon>Peronosporaceae</taxon>
        <taxon>Phytophthora</taxon>
    </lineage>
</organism>
<accession>A0A9W6X1I9</accession>
<dbReference type="Proteomes" id="UP001165083">
    <property type="component" value="Unassembled WGS sequence"/>
</dbReference>
<gene>
    <name evidence="1" type="ORF">Plil01_001068600</name>
</gene>
<comment type="caution">
    <text evidence="1">The sequence shown here is derived from an EMBL/GenBank/DDBJ whole genome shotgun (WGS) entry which is preliminary data.</text>
</comment>
<keyword evidence="2" id="KW-1185">Reference proteome</keyword>
<name>A0A9W6X1I9_9STRA</name>